<protein>
    <submittedName>
        <fullName evidence="2">Uncharacterized protein</fullName>
    </submittedName>
</protein>
<comment type="caution">
    <text evidence="2">The sequence shown here is derived from an EMBL/GenBank/DDBJ whole genome shotgun (WGS) entry which is preliminary data.</text>
</comment>
<gene>
    <name evidence="2" type="ORF">THAOC_08297</name>
</gene>
<evidence type="ECO:0000313" key="2">
    <source>
        <dbReference type="EMBL" id="EJK70350.1"/>
    </source>
</evidence>
<accession>K0SY83</accession>
<keyword evidence="3" id="KW-1185">Reference proteome</keyword>
<dbReference type="EMBL" id="AGNL01008657">
    <property type="protein sequence ID" value="EJK70350.1"/>
    <property type="molecule type" value="Genomic_DNA"/>
</dbReference>
<feature type="region of interest" description="Disordered" evidence="1">
    <location>
        <begin position="1"/>
        <end position="65"/>
    </location>
</feature>
<reference evidence="2 3" key="1">
    <citation type="journal article" date="2012" name="Genome Biol.">
        <title>Genome and low-iron response of an oceanic diatom adapted to chronic iron limitation.</title>
        <authorList>
            <person name="Lommer M."/>
            <person name="Specht M."/>
            <person name="Roy A.S."/>
            <person name="Kraemer L."/>
            <person name="Andreson R."/>
            <person name="Gutowska M.A."/>
            <person name="Wolf J."/>
            <person name="Bergner S.V."/>
            <person name="Schilhabel M.B."/>
            <person name="Klostermeier U.C."/>
            <person name="Beiko R.G."/>
            <person name="Rosenstiel P."/>
            <person name="Hippler M."/>
            <person name="Laroche J."/>
        </authorList>
    </citation>
    <scope>NUCLEOTIDE SEQUENCE [LARGE SCALE GENOMIC DNA]</scope>
    <source>
        <strain evidence="2 3">CCMP1005</strain>
    </source>
</reference>
<dbReference type="Proteomes" id="UP000266841">
    <property type="component" value="Unassembled WGS sequence"/>
</dbReference>
<feature type="compositionally biased region" description="Basic and acidic residues" evidence="1">
    <location>
        <begin position="21"/>
        <end position="42"/>
    </location>
</feature>
<feature type="region of interest" description="Disordered" evidence="1">
    <location>
        <begin position="122"/>
        <end position="145"/>
    </location>
</feature>
<proteinExistence type="predicted"/>
<sequence>MRAGHHSVTAGDGARKAGSRFPRERECDNQQAGEDERHDARRKDIRKKISCNNRGGGAASQATEAKTAPFQNCGAYPGRAGRGPPRVEGVSGIPVPIAVALLPDADEGWAARLAGQNWRRGDRTAGEVRPHPRLRGARDILPALH</sequence>
<dbReference type="AlphaFoldDB" id="K0SY83"/>
<name>K0SY83_THAOC</name>
<evidence type="ECO:0000256" key="1">
    <source>
        <dbReference type="SAM" id="MobiDB-lite"/>
    </source>
</evidence>
<organism evidence="2 3">
    <name type="scientific">Thalassiosira oceanica</name>
    <name type="common">Marine diatom</name>
    <dbReference type="NCBI Taxonomy" id="159749"/>
    <lineage>
        <taxon>Eukaryota</taxon>
        <taxon>Sar</taxon>
        <taxon>Stramenopiles</taxon>
        <taxon>Ochrophyta</taxon>
        <taxon>Bacillariophyta</taxon>
        <taxon>Coscinodiscophyceae</taxon>
        <taxon>Thalassiosirophycidae</taxon>
        <taxon>Thalassiosirales</taxon>
        <taxon>Thalassiosiraceae</taxon>
        <taxon>Thalassiosira</taxon>
    </lineage>
</organism>
<evidence type="ECO:0000313" key="3">
    <source>
        <dbReference type="Proteomes" id="UP000266841"/>
    </source>
</evidence>